<reference evidence="2" key="1">
    <citation type="submission" date="2022-08" db="EMBL/GenBank/DDBJ databases">
        <title>Novel sulfate-reducing endosymbionts in the free-living metamonad Anaeramoeba.</title>
        <authorList>
            <person name="Jerlstrom-Hultqvist J."/>
            <person name="Cepicka I."/>
            <person name="Gallot-Lavallee L."/>
            <person name="Salas-Leiva D."/>
            <person name="Curtis B.A."/>
            <person name="Zahonova K."/>
            <person name="Pipaliya S."/>
            <person name="Dacks J."/>
            <person name="Roger A.J."/>
        </authorList>
    </citation>
    <scope>NUCLEOTIDE SEQUENCE</scope>
    <source>
        <strain evidence="2">Schooner1</strain>
    </source>
</reference>
<feature type="compositionally biased region" description="Polar residues" evidence="1">
    <location>
        <begin position="96"/>
        <end position="105"/>
    </location>
</feature>
<proteinExistence type="predicted"/>
<gene>
    <name evidence="2" type="ORF">M0813_02451</name>
</gene>
<evidence type="ECO:0000256" key="1">
    <source>
        <dbReference type="SAM" id="MobiDB-lite"/>
    </source>
</evidence>
<keyword evidence="3" id="KW-1185">Reference proteome</keyword>
<feature type="compositionally biased region" description="Polar residues" evidence="1">
    <location>
        <begin position="63"/>
        <end position="86"/>
    </location>
</feature>
<dbReference type="EMBL" id="JAOAOG010000173">
    <property type="protein sequence ID" value="KAJ6242603.1"/>
    <property type="molecule type" value="Genomic_DNA"/>
</dbReference>
<name>A0ABQ8YDE3_9EUKA</name>
<feature type="region of interest" description="Disordered" evidence="1">
    <location>
        <begin position="34"/>
        <end position="105"/>
    </location>
</feature>
<sequence>MGLVSSCLKKKTTNDLEHTQFQNIDVECKDLIETNDNSDLGSDEQIGAPIGVGGKRRYGVQVFDSSPESDLRSCSENQNQDNQLSPNEPDPFTGNEPISDSALQK</sequence>
<evidence type="ECO:0008006" key="4">
    <source>
        <dbReference type="Google" id="ProtNLM"/>
    </source>
</evidence>
<dbReference type="Proteomes" id="UP001150062">
    <property type="component" value="Unassembled WGS sequence"/>
</dbReference>
<accession>A0ABQ8YDE3</accession>
<evidence type="ECO:0000313" key="2">
    <source>
        <dbReference type="EMBL" id="KAJ6242603.1"/>
    </source>
</evidence>
<comment type="caution">
    <text evidence="2">The sequence shown here is derived from an EMBL/GenBank/DDBJ whole genome shotgun (WGS) entry which is preliminary data.</text>
</comment>
<organism evidence="2 3">
    <name type="scientific">Anaeramoeba flamelloides</name>
    <dbReference type="NCBI Taxonomy" id="1746091"/>
    <lineage>
        <taxon>Eukaryota</taxon>
        <taxon>Metamonada</taxon>
        <taxon>Anaeramoebidae</taxon>
        <taxon>Anaeramoeba</taxon>
    </lineage>
</organism>
<evidence type="ECO:0000313" key="3">
    <source>
        <dbReference type="Proteomes" id="UP001150062"/>
    </source>
</evidence>
<protein>
    <recommendedName>
        <fullName evidence="4">Cytoplasmic envelopment protein 3</fullName>
    </recommendedName>
</protein>